<name>A0A0R2H0R5_9LACO</name>
<dbReference type="Pfam" id="PF13450">
    <property type="entry name" value="NAD_binding_8"/>
    <property type="match status" value="1"/>
</dbReference>
<dbReference type="eggNOG" id="COG0562">
    <property type="taxonomic scope" value="Bacteria"/>
</dbReference>
<evidence type="ECO:0000313" key="7">
    <source>
        <dbReference type="EMBL" id="KRN44117.1"/>
    </source>
</evidence>
<dbReference type="PANTHER" id="PTHR21197:SF0">
    <property type="entry name" value="UDP-GALACTOPYRANOSE MUTASE"/>
    <property type="match status" value="1"/>
</dbReference>
<evidence type="ECO:0000313" key="8">
    <source>
        <dbReference type="Proteomes" id="UP000051639"/>
    </source>
</evidence>
<protein>
    <submittedName>
        <fullName evidence="7">UDP-galactopyranose mutase</fullName>
    </submittedName>
</protein>
<dbReference type="GO" id="GO:0005829">
    <property type="term" value="C:cytosol"/>
    <property type="evidence" value="ECO:0007669"/>
    <property type="project" value="TreeGrafter"/>
</dbReference>
<feature type="domain" description="UDP-galactopyranose mutase C-terminal" evidence="6">
    <location>
        <begin position="155"/>
        <end position="360"/>
    </location>
</feature>
<evidence type="ECO:0000256" key="3">
    <source>
        <dbReference type="ARBA" id="ARBA00022630"/>
    </source>
</evidence>
<dbReference type="PANTHER" id="PTHR21197">
    <property type="entry name" value="UDP-GALACTOPYRANOSE MUTASE"/>
    <property type="match status" value="1"/>
</dbReference>
<evidence type="ECO:0000259" key="6">
    <source>
        <dbReference type="Pfam" id="PF03275"/>
    </source>
</evidence>
<evidence type="ECO:0000256" key="1">
    <source>
        <dbReference type="ARBA" id="ARBA00001974"/>
    </source>
</evidence>
<keyword evidence="5" id="KW-0413">Isomerase</keyword>
<evidence type="ECO:0000256" key="4">
    <source>
        <dbReference type="ARBA" id="ARBA00022827"/>
    </source>
</evidence>
<keyword evidence="3" id="KW-0285">Flavoprotein</keyword>
<dbReference type="AlphaFoldDB" id="A0A0R2H0R5"/>
<accession>A0A0R2H0R5</accession>
<sequence length="380" mass="43631">MSSEGKIMSKYDYLVVGAGLFGATFAYEAAKRGKRVKVIEKRDHIAGNIYTKEIDGIQVHQYGAHIFHTSNKEIWDYVNQFAEFNRYTNSPIANFHGEIYNLPFNMNTFSKMWGVKTPAEAQAKIDEQRQEMAGKQPANLEEQAISLIGRDIYEKLVKGYTEKQWGQKATDLPAFIIRRLPVRLTYDNNYFNDAYQGIPIGGYTQIVAKMLASDLIDVETGVDFFAKQAEYEAEFPKIVFTGMIDQYFGYQLGELQYRSLRFETEELDVDNYQGNAVVNYTDAETPYTRVIEHKHFEFGKGDANKTIVTKEYPADWHRGDEPYYPVNNQANNSLYKQYAKLAADTKPNVIFGGRLGQYRYYDMDQVLHAALVTVTKEFGK</sequence>
<dbReference type="Proteomes" id="UP000051639">
    <property type="component" value="Unassembled WGS sequence"/>
</dbReference>
<dbReference type="GO" id="GO:0050660">
    <property type="term" value="F:flavin adenine dinucleotide binding"/>
    <property type="evidence" value="ECO:0007669"/>
    <property type="project" value="TreeGrafter"/>
</dbReference>
<dbReference type="SUPFAM" id="SSF54373">
    <property type="entry name" value="FAD-linked reductases, C-terminal domain"/>
    <property type="match status" value="1"/>
</dbReference>
<dbReference type="SUPFAM" id="SSF51971">
    <property type="entry name" value="Nucleotide-binding domain"/>
    <property type="match status" value="1"/>
</dbReference>
<comment type="similarity">
    <text evidence="2">Belongs to the UDP-galactopyranose/dTDP-fucopyranose mutase family.</text>
</comment>
<dbReference type="InterPro" id="IPR015899">
    <property type="entry name" value="UDP-GalPyranose_mutase_C"/>
</dbReference>
<dbReference type="GO" id="GO:0008767">
    <property type="term" value="F:UDP-galactopyranose mutase activity"/>
    <property type="evidence" value="ECO:0007669"/>
    <property type="project" value="InterPro"/>
</dbReference>
<dbReference type="Gene3D" id="3.40.50.720">
    <property type="entry name" value="NAD(P)-binding Rossmann-like Domain"/>
    <property type="match status" value="3"/>
</dbReference>
<keyword evidence="4" id="KW-0274">FAD</keyword>
<dbReference type="STRING" id="1203076.GCA_000312405_00875"/>
<dbReference type="NCBIfam" id="TIGR00031">
    <property type="entry name" value="UDP-GALP_mutase"/>
    <property type="match status" value="1"/>
</dbReference>
<reference evidence="7 8" key="1">
    <citation type="journal article" date="2015" name="Genome Announc.">
        <title>Expanding the biotechnology potential of lactobacilli through comparative genomics of 213 strains and associated genera.</title>
        <authorList>
            <person name="Sun Z."/>
            <person name="Harris H.M."/>
            <person name="McCann A."/>
            <person name="Guo C."/>
            <person name="Argimon S."/>
            <person name="Zhang W."/>
            <person name="Yang X."/>
            <person name="Jeffery I.B."/>
            <person name="Cooney J.C."/>
            <person name="Kagawa T.F."/>
            <person name="Liu W."/>
            <person name="Song Y."/>
            <person name="Salvetti E."/>
            <person name="Wrobel A."/>
            <person name="Rasinkangas P."/>
            <person name="Parkhill J."/>
            <person name="Rea M.C."/>
            <person name="O'Sullivan O."/>
            <person name="Ritari J."/>
            <person name="Douillard F.P."/>
            <person name="Paul Ross R."/>
            <person name="Yang R."/>
            <person name="Briner A.E."/>
            <person name="Felis G.E."/>
            <person name="de Vos W.M."/>
            <person name="Barrangou R."/>
            <person name="Klaenhammer T.R."/>
            <person name="Caufield P.W."/>
            <person name="Cui Y."/>
            <person name="Zhang H."/>
            <person name="O'Toole P.W."/>
        </authorList>
    </citation>
    <scope>NUCLEOTIDE SEQUENCE [LARGE SCALE GENOMIC DNA]</scope>
    <source>
        <strain evidence="7 8">DSM 14792</strain>
    </source>
</reference>
<keyword evidence="8" id="KW-1185">Reference proteome</keyword>
<evidence type="ECO:0000256" key="2">
    <source>
        <dbReference type="ARBA" id="ARBA00009321"/>
    </source>
</evidence>
<gene>
    <name evidence="7" type="ORF">IV41_GL000815</name>
</gene>
<evidence type="ECO:0000256" key="5">
    <source>
        <dbReference type="ARBA" id="ARBA00023235"/>
    </source>
</evidence>
<comment type="caution">
    <text evidence="7">The sequence shown here is derived from an EMBL/GenBank/DDBJ whole genome shotgun (WGS) entry which is preliminary data.</text>
</comment>
<dbReference type="InterPro" id="IPR004379">
    <property type="entry name" value="UDP-GALP_mutase"/>
</dbReference>
<comment type="cofactor">
    <cofactor evidence="1">
        <name>FAD</name>
        <dbReference type="ChEBI" id="CHEBI:57692"/>
    </cofactor>
</comment>
<dbReference type="PATRIC" id="fig|148604.4.peg.841"/>
<dbReference type="Pfam" id="PF03275">
    <property type="entry name" value="GLF"/>
    <property type="match status" value="1"/>
</dbReference>
<proteinExistence type="inferred from homology"/>
<dbReference type="EMBL" id="JQBA01000022">
    <property type="protein sequence ID" value="KRN44117.1"/>
    <property type="molecule type" value="Genomic_DNA"/>
</dbReference>
<organism evidence="7 8">
    <name type="scientific">Limosilactobacillus ingluviei</name>
    <dbReference type="NCBI Taxonomy" id="148604"/>
    <lineage>
        <taxon>Bacteria</taxon>
        <taxon>Bacillati</taxon>
        <taxon>Bacillota</taxon>
        <taxon>Bacilli</taxon>
        <taxon>Lactobacillales</taxon>
        <taxon>Lactobacillaceae</taxon>
        <taxon>Limosilactobacillus</taxon>
    </lineage>
</organism>